<feature type="region of interest" description="Disordered" evidence="1">
    <location>
        <begin position="209"/>
        <end position="318"/>
    </location>
</feature>
<feature type="compositionally biased region" description="Polar residues" evidence="1">
    <location>
        <begin position="115"/>
        <end position="140"/>
    </location>
</feature>
<reference evidence="2 3" key="1">
    <citation type="submission" date="2014-04" db="EMBL/GenBank/DDBJ databases">
        <authorList>
            <consortium name="DOE Joint Genome Institute"/>
            <person name="Kuo A."/>
            <person name="Kohler A."/>
            <person name="Nagy L.G."/>
            <person name="Floudas D."/>
            <person name="Copeland A."/>
            <person name="Barry K.W."/>
            <person name="Cichocki N."/>
            <person name="Veneault-Fourrey C."/>
            <person name="LaButti K."/>
            <person name="Lindquist E.A."/>
            <person name="Lipzen A."/>
            <person name="Lundell T."/>
            <person name="Morin E."/>
            <person name="Murat C."/>
            <person name="Sun H."/>
            <person name="Tunlid A."/>
            <person name="Henrissat B."/>
            <person name="Grigoriev I.V."/>
            <person name="Hibbett D.S."/>
            <person name="Martin F."/>
            <person name="Nordberg H.P."/>
            <person name="Cantor M.N."/>
            <person name="Hua S.X."/>
        </authorList>
    </citation>
    <scope>NUCLEOTIDE SEQUENCE [LARGE SCALE GENOMIC DNA]</scope>
    <source>
        <strain evidence="2 3">Foug A</strain>
    </source>
</reference>
<feature type="compositionally biased region" description="Basic and acidic residues" evidence="1">
    <location>
        <begin position="11"/>
        <end position="22"/>
    </location>
</feature>
<reference evidence="3" key="2">
    <citation type="submission" date="2015-01" db="EMBL/GenBank/DDBJ databases">
        <title>Evolutionary Origins and Diversification of the Mycorrhizal Mutualists.</title>
        <authorList>
            <consortium name="DOE Joint Genome Institute"/>
            <consortium name="Mycorrhizal Genomics Consortium"/>
            <person name="Kohler A."/>
            <person name="Kuo A."/>
            <person name="Nagy L.G."/>
            <person name="Floudas D."/>
            <person name="Copeland A."/>
            <person name="Barry K.W."/>
            <person name="Cichocki N."/>
            <person name="Veneault-Fourrey C."/>
            <person name="LaButti K."/>
            <person name="Lindquist E.A."/>
            <person name="Lipzen A."/>
            <person name="Lundell T."/>
            <person name="Morin E."/>
            <person name="Murat C."/>
            <person name="Riley R."/>
            <person name="Ohm R."/>
            <person name="Sun H."/>
            <person name="Tunlid A."/>
            <person name="Henrissat B."/>
            <person name="Grigoriev I.V."/>
            <person name="Hibbett D.S."/>
            <person name="Martin F."/>
        </authorList>
    </citation>
    <scope>NUCLEOTIDE SEQUENCE [LARGE SCALE GENOMIC DNA]</scope>
    <source>
        <strain evidence="3">Foug A</strain>
    </source>
</reference>
<sequence>MHRLVPSDTDSVQRDAEDRRNDAQGCSLDMMTPAQAYAYAVKTGQDVNRTLHFTIERKQPLRAVHCQQQPAPFHASNAGSEHGGMYARRLYASAIGARSLTNLASNTAMSTQLLDTPTGGSAVSASNGRHASIPNPSRNASRAPFNADPLSVRKFSAADFYHSSLPRNDFRPIRTSGSGIMPQAGALTSAAKGTPHSAPPASAPSFLAKYSQSQASHSQTEMSQSPLGSERSATPCSPLEVPPPGHPRSRPSSQDFLARDLSLSYQVPTPSSSAGSLAKTSASPSPSEDLEVVCPRVSDGRGRSSSKHRHDIQKDLPQ</sequence>
<name>A0A0C3DY61_9AGAM</name>
<feature type="region of interest" description="Disordered" evidence="1">
    <location>
        <begin position="1"/>
        <end position="26"/>
    </location>
</feature>
<protein>
    <submittedName>
        <fullName evidence="2">Uncharacterized protein</fullName>
    </submittedName>
</protein>
<dbReference type="Proteomes" id="UP000053989">
    <property type="component" value="Unassembled WGS sequence"/>
</dbReference>
<feature type="compositionally biased region" description="Polar residues" evidence="1">
    <location>
        <begin position="263"/>
        <end position="286"/>
    </location>
</feature>
<dbReference type="OrthoDB" id="2678356at2759"/>
<evidence type="ECO:0000313" key="3">
    <source>
        <dbReference type="Proteomes" id="UP000053989"/>
    </source>
</evidence>
<feature type="region of interest" description="Disordered" evidence="1">
    <location>
        <begin position="115"/>
        <end position="145"/>
    </location>
</feature>
<dbReference type="InParanoid" id="A0A0C3DY61"/>
<evidence type="ECO:0000256" key="1">
    <source>
        <dbReference type="SAM" id="MobiDB-lite"/>
    </source>
</evidence>
<dbReference type="EMBL" id="KN822058">
    <property type="protein sequence ID" value="KIM60841.1"/>
    <property type="molecule type" value="Genomic_DNA"/>
</dbReference>
<proteinExistence type="predicted"/>
<dbReference type="HOGENOM" id="CLU_874822_0_0_1"/>
<dbReference type="AlphaFoldDB" id="A0A0C3DY61"/>
<feature type="compositionally biased region" description="Polar residues" evidence="1">
    <location>
        <begin position="210"/>
        <end position="235"/>
    </location>
</feature>
<organism evidence="2 3">
    <name type="scientific">Scleroderma citrinum Foug A</name>
    <dbReference type="NCBI Taxonomy" id="1036808"/>
    <lineage>
        <taxon>Eukaryota</taxon>
        <taxon>Fungi</taxon>
        <taxon>Dikarya</taxon>
        <taxon>Basidiomycota</taxon>
        <taxon>Agaricomycotina</taxon>
        <taxon>Agaricomycetes</taxon>
        <taxon>Agaricomycetidae</taxon>
        <taxon>Boletales</taxon>
        <taxon>Sclerodermatineae</taxon>
        <taxon>Sclerodermataceae</taxon>
        <taxon>Scleroderma</taxon>
    </lineage>
</organism>
<keyword evidence="3" id="KW-1185">Reference proteome</keyword>
<evidence type="ECO:0000313" key="2">
    <source>
        <dbReference type="EMBL" id="KIM60841.1"/>
    </source>
</evidence>
<gene>
    <name evidence="2" type="ORF">SCLCIDRAFT_26349</name>
</gene>
<accession>A0A0C3DY61</accession>